<dbReference type="InterPro" id="IPR051312">
    <property type="entry name" value="Diverse_Substr_Oxidored"/>
</dbReference>
<evidence type="ECO:0000256" key="3">
    <source>
        <dbReference type="ARBA" id="ARBA00023002"/>
    </source>
</evidence>
<dbReference type="InterPro" id="IPR036683">
    <property type="entry name" value="CO_DH_flav_C_dom_sf"/>
</dbReference>
<keyword evidence="2" id="KW-0274">FAD</keyword>
<dbReference type="InterPro" id="IPR002346">
    <property type="entry name" value="Mopterin_DH_FAD-bd"/>
</dbReference>
<evidence type="ECO:0000256" key="2">
    <source>
        <dbReference type="ARBA" id="ARBA00022827"/>
    </source>
</evidence>
<keyword evidence="3" id="KW-0560">Oxidoreductase</keyword>
<comment type="caution">
    <text evidence="5">The sequence shown here is derived from an EMBL/GenBank/DDBJ whole genome shotgun (WGS) entry which is preliminary data.</text>
</comment>
<dbReference type="Proteomes" id="UP000248021">
    <property type="component" value="Unassembled WGS sequence"/>
</dbReference>
<dbReference type="InterPro" id="IPR016169">
    <property type="entry name" value="FAD-bd_PCMH_sub2"/>
</dbReference>
<dbReference type="SUPFAM" id="SSF55447">
    <property type="entry name" value="CO dehydrogenase flavoprotein C-terminal domain-like"/>
    <property type="match status" value="1"/>
</dbReference>
<evidence type="ECO:0000313" key="6">
    <source>
        <dbReference type="Proteomes" id="UP000248021"/>
    </source>
</evidence>
<dbReference type="AlphaFoldDB" id="A0A2V3UG84"/>
<dbReference type="Gene3D" id="3.30.465.10">
    <property type="match status" value="1"/>
</dbReference>
<dbReference type="PROSITE" id="PS51387">
    <property type="entry name" value="FAD_PCMH"/>
    <property type="match status" value="1"/>
</dbReference>
<accession>A0A2V3UG84</accession>
<dbReference type="SUPFAM" id="SSF56176">
    <property type="entry name" value="FAD-binding/transporter-associated domain-like"/>
    <property type="match status" value="1"/>
</dbReference>
<evidence type="ECO:0000256" key="1">
    <source>
        <dbReference type="ARBA" id="ARBA00022630"/>
    </source>
</evidence>
<keyword evidence="6" id="KW-1185">Reference proteome</keyword>
<dbReference type="GO" id="GO:0071949">
    <property type="term" value="F:FAD binding"/>
    <property type="evidence" value="ECO:0007669"/>
    <property type="project" value="InterPro"/>
</dbReference>
<dbReference type="PANTHER" id="PTHR42659">
    <property type="entry name" value="XANTHINE DEHYDROGENASE SUBUNIT C-RELATED"/>
    <property type="match status" value="1"/>
</dbReference>
<dbReference type="GO" id="GO:0016491">
    <property type="term" value="F:oxidoreductase activity"/>
    <property type="evidence" value="ECO:0007669"/>
    <property type="project" value="UniProtKB-KW"/>
</dbReference>
<keyword evidence="1" id="KW-0285">Flavoprotein</keyword>
<proteinExistence type="predicted"/>
<dbReference type="Gene3D" id="3.30.390.50">
    <property type="entry name" value="CO dehydrogenase flavoprotein, C-terminal domain"/>
    <property type="match status" value="1"/>
</dbReference>
<dbReference type="PANTHER" id="PTHR42659:SF2">
    <property type="entry name" value="XANTHINE DEHYDROGENASE SUBUNIT C-RELATED"/>
    <property type="match status" value="1"/>
</dbReference>
<dbReference type="EMBL" id="QJJK01000001">
    <property type="protein sequence ID" value="PXW64365.1"/>
    <property type="molecule type" value="Genomic_DNA"/>
</dbReference>
<name>A0A2V3UG84_9HYPH</name>
<dbReference type="SMART" id="SM01092">
    <property type="entry name" value="CO_deh_flav_C"/>
    <property type="match status" value="1"/>
</dbReference>
<dbReference type="Pfam" id="PF00941">
    <property type="entry name" value="FAD_binding_5"/>
    <property type="match status" value="1"/>
</dbReference>
<gene>
    <name evidence="5" type="ORF">C7450_101120</name>
</gene>
<feature type="domain" description="FAD-binding PCMH-type" evidence="4">
    <location>
        <begin position="1"/>
        <end position="165"/>
    </location>
</feature>
<evidence type="ECO:0000259" key="4">
    <source>
        <dbReference type="PROSITE" id="PS51387"/>
    </source>
</evidence>
<sequence length="271" mass="27749">MSVTLETFTDIAAAAAALAAPGAAYLGGGSLLVRRANEGDVALTHYVRLADPALRAIEVCPGRVRIGAGVTMGEILRHPGLDFLGTAARLIGGPAIRNAATVGGNLYARAPYGDFAVALLALDAVVHLGGRSGERDVPVEDFLAKRGTAFAKAIVTAVSFAVPANGTFRFIKASRVRPKGLSVVTIAAVLDTRGGLISFARIALGCLADRPMRARAAETALIGRAQTPEGIAPALALALEGTTPITDAVASGWYRGAVLPVHLGRLLLADA</sequence>
<protein>
    <submittedName>
        <fullName evidence="5">CO/xanthine dehydrogenase FAD-binding subunit</fullName>
    </submittedName>
</protein>
<dbReference type="OrthoDB" id="9814706at2"/>
<dbReference type="InterPro" id="IPR005107">
    <property type="entry name" value="CO_DH_flav_C"/>
</dbReference>
<evidence type="ECO:0000313" key="5">
    <source>
        <dbReference type="EMBL" id="PXW64365.1"/>
    </source>
</evidence>
<dbReference type="RefSeq" id="WP_110372457.1">
    <property type="nucleotide sequence ID" value="NZ_JAHBRY010000001.1"/>
</dbReference>
<organism evidence="5 6">
    <name type="scientific">Chelatococcus asaccharovorans</name>
    <dbReference type="NCBI Taxonomy" id="28210"/>
    <lineage>
        <taxon>Bacteria</taxon>
        <taxon>Pseudomonadati</taxon>
        <taxon>Pseudomonadota</taxon>
        <taxon>Alphaproteobacteria</taxon>
        <taxon>Hyphomicrobiales</taxon>
        <taxon>Chelatococcaceae</taxon>
        <taxon>Chelatococcus</taxon>
    </lineage>
</organism>
<dbReference type="InterPro" id="IPR016166">
    <property type="entry name" value="FAD-bd_PCMH"/>
</dbReference>
<dbReference type="InterPro" id="IPR036318">
    <property type="entry name" value="FAD-bd_PCMH-like_sf"/>
</dbReference>
<reference evidence="5 6" key="1">
    <citation type="submission" date="2018-05" db="EMBL/GenBank/DDBJ databases">
        <title>Genomic Encyclopedia of Type Strains, Phase IV (KMG-IV): sequencing the most valuable type-strain genomes for metagenomic binning, comparative biology and taxonomic classification.</title>
        <authorList>
            <person name="Goeker M."/>
        </authorList>
    </citation>
    <scope>NUCLEOTIDE SEQUENCE [LARGE SCALE GENOMIC DNA]</scope>
    <source>
        <strain evidence="5 6">DSM 6462</strain>
    </source>
</reference>
<dbReference type="Pfam" id="PF03450">
    <property type="entry name" value="CO_deh_flav_C"/>
    <property type="match status" value="1"/>
</dbReference>